<protein>
    <submittedName>
        <fullName evidence="8">Non-ribosomal peptide synthase protein (TIGR01720 family)/amino acid adenylation domain-containing protein</fullName>
    </submittedName>
</protein>
<dbReference type="SMART" id="SM00823">
    <property type="entry name" value="PKS_PP"/>
    <property type="match status" value="1"/>
</dbReference>
<comment type="cofactor">
    <cofactor evidence="1">
        <name>pantetheine 4'-phosphate</name>
        <dbReference type="ChEBI" id="CHEBI:47942"/>
    </cofactor>
</comment>
<dbReference type="SUPFAM" id="SSF47336">
    <property type="entry name" value="ACP-like"/>
    <property type="match status" value="1"/>
</dbReference>
<dbReference type="Gene3D" id="2.30.38.10">
    <property type="entry name" value="Luciferase, Domain 3"/>
    <property type="match status" value="1"/>
</dbReference>
<dbReference type="Proteomes" id="UP000248806">
    <property type="component" value="Unassembled WGS sequence"/>
</dbReference>
<keyword evidence="9" id="KW-1185">Reference proteome</keyword>
<dbReference type="Gene3D" id="3.40.50.980">
    <property type="match status" value="2"/>
</dbReference>
<dbReference type="InterPro" id="IPR045851">
    <property type="entry name" value="AMP-bd_C_sf"/>
</dbReference>
<feature type="domain" description="Carrier" evidence="7">
    <location>
        <begin position="989"/>
        <end position="1063"/>
    </location>
</feature>
<dbReference type="FunFam" id="1.10.1200.10:FF:000005">
    <property type="entry name" value="Nonribosomal peptide synthetase 1"/>
    <property type="match status" value="1"/>
</dbReference>
<keyword evidence="3" id="KW-0596">Phosphopantetheine</keyword>
<dbReference type="InterPro" id="IPR000873">
    <property type="entry name" value="AMP-dep_synth/lig_dom"/>
</dbReference>
<dbReference type="FunFam" id="3.30.300.30:FF:000010">
    <property type="entry name" value="Enterobactin synthetase component F"/>
    <property type="match status" value="1"/>
</dbReference>
<dbReference type="PROSITE" id="PS50075">
    <property type="entry name" value="CARRIER"/>
    <property type="match status" value="1"/>
</dbReference>
<organism evidence="8 9">
    <name type="scientific">Thermosporothrix hazakensis</name>
    <dbReference type="NCBI Taxonomy" id="644383"/>
    <lineage>
        <taxon>Bacteria</taxon>
        <taxon>Bacillati</taxon>
        <taxon>Chloroflexota</taxon>
        <taxon>Ktedonobacteria</taxon>
        <taxon>Ktedonobacterales</taxon>
        <taxon>Thermosporotrichaceae</taxon>
        <taxon>Thermosporothrix</taxon>
    </lineage>
</organism>
<dbReference type="InterPro" id="IPR006162">
    <property type="entry name" value="Ppantetheine_attach_site"/>
</dbReference>
<dbReference type="Pfam" id="PF13193">
    <property type="entry name" value="AMP-binding_C"/>
    <property type="match status" value="1"/>
</dbReference>
<dbReference type="InterPro" id="IPR020845">
    <property type="entry name" value="AMP-binding_CS"/>
</dbReference>
<reference evidence="8 9" key="1">
    <citation type="submission" date="2018-06" db="EMBL/GenBank/DDBJ databases">
        <title>Genomic Encyclopedia of Archaeal and Bacterial Type Strains, Phase II (KMG-II): from individual species to whole genera.</title>
        <authorList>
            <person name="Goeker M."/>
        </authorList>
    </citation>
    <scope>NUCLEOTIDE SEQUENCE [LARGE SCALE GENOMIC DNA]</scope>
    <source>
        <strain evidence="8 9">ATCC BAA-1881</strain>
    </source>
</reference>
<sequence length="2003" mass="229783">MSRNEMVEQLHNTPLDADEDVFVFPMSAAQKQLWLLDQLEPESAFYNVPFALRLQGKLDIEALEKSLNAILERHEVLRTTFRTYEEEPVQVVHSVTRVNLLRVDLRGEGEREQKIHALSEEEARHPFNLARDLPLRTMLIQLEDDLFILLVTMHHIVADGWSIGLLFQELTAFYGAYVKGEPSPLSPLPVQYADYAEWQQHYLNEQTRAELLHYWKQQLAGAPALLELPTDFLRPTHQTFNGAYYRMQIQNRLLSRVYEISQSENATLFMTLLGAFAFLLRRYTDSEDMLIGTPVTNRPFVELEQVIGFFVNTLALRIRASEHLTFRQLLQQIKQTTLQAFSHESIPFETVVHELQPVRDSSYSPLVQVMFILQNAPLPVVSLPDLEVCLWERKREVAKFDLTLECMESTDGLICGFEYNTDLFEEQTIERMAQHFQVALEQLCARPDAPLATLPLLTEEEAERLLQPEISTNAQPALIHKQIEEQARLQPQAIAVLHQEQKLSYGELDTQATLLARYLQSVGVGPEVPVGICMERCPELIVAIVAVLKAGGCYVPLDPSYPSERLAFMMADSNTQTVITRRRFVPLLLQQGQHTICLEGDWQTVLREKVGEQALREQVTPGNLAYIIYTSGSTGRPKGVLVTHENLQYSTLARFTYYQQRVSCFLLLSSYAFDSSIAGLFWTLTQGGRLVLPPEGDLFEIEQLRSLIERHHVSHLLCVPSLYRVLLEHASDVLARWLRVVIVAGEASSPELLQLHTSRLPTTNLYNEYGPTEATVWCTVQDCSQPSQARTASIGYPIEGAEIYILNSSLQMAPTGVPGDLYVGGNGITRGYLHRPDLTAERFIPHPFSKKEGARLYHTGDRARYLPSGEIEYLGRSDHQAKIRGFRIELGEIEAALLTHPAVQQSTVLVHTSARGHEQLVAYLVLSDGQDMHQLQRHLRLHLQEHLPDYMVPTLYVSLPALPLLPNGKIDRKALPEPVEETATLPTLERATAEERSLIEIWKQVLGREQIGLHDNFFELGGDSIQAIQVVARAREAMLNFQARDLFQYQTVAQLARVVTKGHTQHLLPPVLSSDDVPLTPIQHWFFEQRIPNVHHWNQSLWLSFHGQLKREKLERALLLLARRHDALRLRFHVAARRQTLLPETEAGRSFTLRWLDARGKASPELEQTLIAFELSCQTALHLEQGPLLCVGVVQLAEEHYRLFMAVHHLVMDGVSWRVLAEELNMLYRDSDELLPARTTSYAQWAFALQAYAKQVPEAKVHYWLTLAQEPFTPLPTDERVTPPAFQEQYATQITQVLPREKTAQLLHQAPRAYHTRINDLLLTALSMTLEEIWGQHDLLLEMEGHGRGELIEGVDLSRTVGWFTSLYPVGLHWQPKSQPGERLKSIKEQLRRVPEHGIYYSIVRYLGQNEAVQMRLRDMPHAALTFNYLGQFEQETQAGTNEAFMLYAPLASAMRDATSMRPTLLSLDSLISNGCLQVTCTYSTLAYREESIKRLLERFLAQLSQLIEHCLTCEKSQFTPSDFPLARLEQRHLDSWNFEIEDIYPLSYVQQGMLFHTLLHPGKGVYSEQLGLMLNGELHLEAFLQAWKDVLKLHPVLRSSFYWDDLEEPIQIVHRQVELPVTVLDWRGEEYEQQLAHYQENEQIRGFDFQQAPLMRLTLIRLTDTRWYMLWSHHHILMDGWCLSPLFTQLFSLYQSYLNGQPLILPPQPAYRDYIKWLRQQDYHEAEQFWKQYLKEIPPQGALSTRAAETEEEQQRELDIFLRSETSQALIQVARRYQVTLHTLFQSIWALLLSFYSGKETVVFGSVVSGRPADLPGVEEMVGPFINTIPVRLSIRPDASLADWLSSLREEQAVLNQYELTPLVFIQQWCGRSADTLFDTVLVFYNYPLDMETLRAYQERVGFTVERIDGAEHTNYPLTLAVIPDEQIQLSINYNTKLVQQGFVQQVLADLETLATQIAVTPEIHLHELLASLKKSHRQQQQVQKQANQQKLKQLLRKRTKS</sequence>
<dbReference type="Pfam" id="PF00550">
    <property type="entry name" value="PP-binding"/>
    <property type="match status" value="1"/>
</dbReference>
<dbReference type="GO" id="GO:0044550">
    <property type="term" value="P:secondary metabolite biosynthetic process"/>
    <property type="evidence" value="ECO:0007669"/>
    <property type="project" value="UniProtKB-ARBA"/>
</dbReference>
<dbReference type="PROSITE" id="PS00012">
    <property type="entry name" value="PHOSPHOPANTETHEINE"/>
    <property type="match status" value="1"/>
</dbReference>
<accession>A0A326U6I6</accession>
<dbReference type="GO" id="GO:0031177">
    <property type="term" value="F:phosphopantetheine binding"/>
    <property type="evidence" value="ECO:0007669"/>
    <property type="project" value="InterPro"/>
</dbReference>
<evidence type="ECO:0000313" key="9">
    <source>
        <dbReference type="Proteomes" id="UP000248806"/>
    </source>
</evidence>
<evidence type="ECO:0000256" key="2">
    <source>
        <dbReference type="ARBA" id="ARBA00006432"/>
    </source>
</evidence>
<evidence type="ECO:0000259" key="7">
    <source>
        <dbReference type="PROSITE" id="PS50075"/>
    </source>
</evidence>
<dbReference type="FunFam" id="3.40.50.12780:FF:000012">
    <property type="entry name" value="Non-ribosomal peptide synthetase"/>
    <property type="match status" value="1"/>
</dbReference>
<evidence type="ECO:0000256" key="6">
    <source>
        <dbReference type="SAM" id="Coils"/>
    </source>
</evidence>
<dbReference type="NCBIfam" id="TIGR01733">
    <property type="entry name" value="AA-adenyl-dom"/>
    <property type="match status" value="1"/>
</dbReference>
<dbReference type="CDD" id="cd05930">
    <property type="entry name" value="A_NRPS"/>
    <property type="match status" value="1"/>
</dbReference>
<proteinExistence type="inferred from homology"/>
<comment type="caution">
    <text evidence="8">The sequence shown here is derived from an EMBL/GenBank/DDBJ whole genome shotgun (WGS) entry which is preliminary data.</text>
</comment>
<dbReference type="EMBL" id="QKUF01000010">
    <property type="protein sequence ID" value="PZW28420.1"/>
    <property type="molecule type" value="Genomic_DNA"/>
</dbReference>
<dbReference type="GO" id="GO:0043041">
    <property type="term" value="P:amino acid activation for nonribosomal peptide biosynthetic process"/>
    <property type="evidence" value="ECO:0007669"/>
    <property type="project" value="UniProtKB-ARBA"/>
</dbReference>
<dbReference type="SUPFAM" id="SSF52777">
    <property type="entry name" value="CoA-dependent acyltransferases"/>
    <property type="match status" value="6"/>
</dbReference>
<dbReference type="InterPro" id="IPR020806">
    <property type="entry name" value="PKS_PP-bd"/>
</dbReference>
<dbReference type="FunFam" id="2.30.38.10:FF:000001">
    <property type="entry name" value="Non-ribosomal peptide synthetase PvdI"/>
    <property type="match status" value="1"/>
</dbReference>
<keyword evidence="6" id="KW-0175">Coiled coil</keyword>
<dbReference type="OrthoDB" id="138057at2"/>
<dbReference type="InterPro" id="IPR023213">
    <property type="entry name" value="CAT-like_dom_sf"/>
</dbReference>
<comment type="similarity">
    <text evidence="2">Belongs to the ATP-dependent AMP-binding enzyme family.</text>
</comment>
<keyword evidence="4" id="KW-0597">Phosphoprotein</keyword>
<keyword evidence="5" id="KW-0045">Antibiotic biosynthesis</keyword>
<dbReference type="Pfam" id="PF00501">
    <property type="entry name" value="AMP-binding"/>
    <property type="match status" value="1"/>
</dbReference>
<dbReference type="FunFam" id="3.30.559.10:FF:000012">
    <property type="entry name" value="Non-ribosomal peptide synthetase"/>
    <property type="match status" value="1"/>
</dbReference>
<dbReference type="Gene3D" id="1.10.1200.10">
    <property type="entry name" value="ACP-like"/>
    <property type="match status" value="1"/>
</dbReference>
<dbReference type="FunFam" id="3.40.50.980:FF:000001">
    <property type="entry name" value="Non-ribosomal peptide synthetase"/>
    <property type="match status" value="1"/>
</dbReference>
<evidence type="ECO:0000256" key="1">
    <source>
        <dbReference type="ARBA" id="ARBA00001957"/>
    </source>
</evidence>
<dbReference type="InterPro" id="IPR009081">
    <property type="entry name" value="PP-bd_ACP"/>
</dbReference>
<gene>
    <name evidence="8" type="ORF">EI42_03174</name>
</gene>
<dbReference type="InterPro" id="IPR025110">
    <property type="entry name" value="AMP-bd_C"/>
</dbReference>
<dbReference type="InterPro" id="IPR001242">
    <property type="entry name" value="Condensation_dom"/>
</dbReference>
<dbReference type="GO" id="GO:0003824">
    <property type="term" value="F:catalytic activity"/>
    <property type="evidence" value="ECO:0007669"/>
    <property type="project" value="InterPro"/>
</dbReference>
<feature type="coiled-coil region" evidence="6">
    <location>
        <begin position="1971"/>
        <end position="1999"/>
    </location>
</feature>
<dbReference type="CDD" id="cd19531">
    <property type="entry name" value="LCL_NRPS-like"/>
    <property type="match status" value="1"/>
</dbReference>
<dbReference type="RefSeq" id="WP_111323560.1">
    <property type="nucleotide sequence ID" value="NZ_BIFX01000001.1"/>
</dbReference>
<dbReference type="NCBIfam" id="TIGR01720">
    <property type="entry name" value="NRPS-para261"/>
    <property type="match status" value="1"/>
</dbReference>
<dbReference type="InterPro" id="IPR036736">
    <property type="entry name" value="ACP-like_sf"/>
</dbReference>
<dbReference type="SUPFAM" id="SSF56801">
    <property type="entry name" value="Acetyl-CoA synthetase-like"/>
    <property type="match status" value="1"/>
</dbReference>
<evidence type="ECO:0000313" key="8">
    <source>
        <dbReference type="EMBL" id="PZW28420.1"/>
    </source>
</evidence>
<dbReference type="PANTHER" id="PTHR45398:SF1">
    <property type="entry name" value="ENZYME, PUTATIVE (JCVI)-RELATED"/>
    <property type="match status" value="1"/>
</dbReference>
<dbReference type="CDD" id="cd19534">
    <property type="entry name" value="E_NRPS"/>
    <property type="match status" value="1"/>
</dbReference>
<evidence type="ECO:0000256" key="3">
    <source>
        <dbReference type="ARBA" id="ARBA00022450"/>
    </source>
</evidence>
<dbReference type="InterPro" id="IPR010071">
    <property type="entry name" value="AA_adenyl_dom"/>
</dbReference>
<dbReference type="Gene3D" id="3.30.559.30">
    <property type="entry name" value="Nonribosomal peptide synthetase, condensation domain"/>
    <property type="match status" value="3"/>
</dbReference>
<dbReference type="CDD" id="cd19543">
    <property type="entry name" value="DCL_NRPS"/>
    <property type="match status" value="1"/>
</dbReference>
<dbReference type="GO" id="GO:0017000">
    <property type="term" value="P:antibiotic biosynthetic process"/>
    <property type="evidence" value="ECO:0007669"/>
    <property type="project" value="UniProtKB-KW"/>
</dbReference>
<dbReference type="Pfam" id="PF00668">
    <property type="entry name" value="Condensation"/>
    <property type="match status" value="3"/>
</dbReference>
<dbReference type="Gene3D" id="3.30.300.30">
    <property type="match status" value="1"/>
</dbReference>
<dbReference type="GO" id="GO:0008610">
    <property type="term" value="P:lipid biosynthetic process"/>
    <property type="evidence" value="ECO:0007669"/>
    <property type="project" value="UniProtKB-ARBA"/>
</dbReference>
<name>A0A326U6I6_THEHA</name>
<dbReference type="PROSITE" id="PS00455">
    <property type="entry name" value="AMP_BINDING"/>
    <property type="match status" value="1"/>
</dbReference>
<evidence type="ECO:0000256" key="4">
    <source>
        <dbReference type="ARBA" id="ARBA00022553"/>
    </source>
</evidence>
<evidence type="ECO:0000256" key="5">
    <source>
        <dbReference type="ARBA" id="ARBA00023194"/>
    </source>
</evidence>
<dbReference type="Gene3D" id="3.30.559.10">
    <property type="entry name" value="Chloramphenicol acetyltransferase-like domain"/>
    <property type="match status" value="3"/>
</dbReference>
<dbReference type="InterPro" id="IPR010060">
    <property type="entry name" value="NRPS_synth"/>
</dbReference>
<dbReference type="PANTHER" id="PTHR45398">
    <property type="match status" value="1"/>
</dbReference>